<dbReference type="OMA" id="AESDYGH"/>
<feature type="region of interest" description="Disordered" evidence="1">
    <location>
        <begin position="1"/>
        <end position="168"/>
    </location>
</feature>
<gene>
    <name evidence="2" type="ORF">SAPIO_CDS0037</name>
</gene>
<dbReference type="Proteomes" id="UP000028545">
    <property type="component" value="Unassembled WGS sequence"/>
</dbReference>
<organism evidence="2 3">
    <name type="scientific">Pseudallescheria apiosperma</name>
    <name type="common">Scedosporium apiospermum</name>
    <dbReference type="NCBI Taxonomy" id="563466"/>
    <lineage>
        <taxon>Eukaryota</taxon>
        <taxon>Fungi</taxon>
        <taxon>Dikarya</taxon>
        <taxon>Ascomycota</taxon>
        <taxon>Pezizomycotina</taxon>
        <taxon>Sordariomycetes</taxon>
        <taxon>Hypocreomycetidae</taxon>
        <taxon>Microascales</taxon>
        <taxon>Microascaceae</taxon>
        <taxon>Scedosporium</taxon>
    </lineage>
</organism>
<name>A0A084GHE4_PSEDA</name>
<dbReference type="EMBL" id="JOWA01000011">
    <property type="protein sequence ID" value="KEZ46756.1"/>
    <property type="molecule type" value="Genomic_DNA"/>
</dbReference>
<evidence type="ECO:0000313" key="3">
    <source>
        <dbReference type="Proteomes" id="UP000028545"/>
    </source>
</evidence>
<dbReference type="HOGENOM" id="CLU_018058_0_0_1"/>
<protein>
    <submittedName>
        <fullName evidence="2">Uncharacterized protein</fullName>
    </submittedName>
</protein>
<feature type="region of interest" description="Disordered" evidence="1">
    <location>
        <begin position="178"/>
        <end position="197"/>
    </location>
</feature>
<feature type="compositionally biased region" description="Polar residues" evidence="1">
    <location>
        <begin position="571"/>
        <end position="584"/>
    </location>
</feature>
<dbReference type="VEuPathDB" id="FungiDB:SAPIO_CDS0037"/>
<dbReference type="AlphaFoldDB" id="A0A084GHE4"/>
<dbReference type="OrthoDB" id="5399183at2759"/>
<feature type="compositionally biased region" description="Polar residues" evidence="1">
    <location>
        <begin position="1"/>
        <end position="13"/>
    </location>
</feature>
<keyword evidence="3" id="KW-1185">Reference proteome</keyword>
<comment type="caution">
    <text evidence="2">The sequence shown here is derived from an EMBL/GenBank/DDBJ whole genome shotgun (WGS) entry which is preliminary data.</text>
</comment>
<reference evidence="2 3" key="1">
    <citation type="journal article" date="2014" name="Genome Announc.">
        <title>Draft genome sequence of the pathogenic fungus Scedosporium apiospermum.</title>
        <authorList>
            <person name="Vandeputte P."/>
            <person name="Ghamrawi S."/>
            <person name="Rechenmann M."/>
            <person name="Iltis A."/>
            <person name="Giraud S."/>
            <person name="Fleury M."/>
            <person name="Thornton C."/>
            <person name="Delhaes L."/>
            <person name="Meyer W."/>
            <person name="Papon N."/>
            <person name="Bouchara J.P."/>
        </authorList>
    </citation>
    <scope>NUCLEOTIDE SEQUENCE [LARGE SCALE GENOMIC DNA]</scope>
    <source>
        <strain evidence="2 3">IHEM 14462</strain>
    </source>
</reference>
<evidence type="ECO:0000256" key="1">
    <source>
        <dbReference type="SAM" id="MobiDB-lite"/>
    </source>
</evidence>
<dbReference type="KEGG" id="sapo:SAPIO_CDS0037"/>
<evidence type="ECO:0000313" key="2">
    <source>
        <dbReference type="EMBL" id="KEZ46756.1"/>
    </source>
</evidence>
<feature type="compositionally biased region" description="Acidic residues" evidence="1">
    <location>
        <begin position="296"/>
        <end position="310"/>
    </location>
</feature>
<dbReference type="RefSeq" id="XP_016646555.1">
    <property type="nucleotide sequence ID" value="XM_016782922.1"/>
</dbReference>
<proteinExistence type="predicted"/>
<feature type="region of interest" description="Disordered" evidence="1">
    <location>
        <begin position="564"/>
        <end position="605"/>
    </location>
</feature>
<feature type="compositionally biased region" description="Acidic residues" evidence="1">
    <location>
        <begin position="132"/>
        <end position="141"/>
    </location>
</feature>
<feature type="compositionally biased region" description="Acidic residues" evidence="1">
    <location>
        <begin position="42"/>
        <end position="53"/>
    </location>
</feature>
<feature type="region of interest" description="Disordered" evidence="1">
    <location>
        <begin position="294"/>
        <end position="348"/>
    </location>
</feature>
<feature type="compositionally biased region" description="Acidic residues" evidence="1">
    <location>
        <begin position="185"/>
        <end position="196"/>
    </location>
</feature>
<accession>A0A084GHE4</accession>
<sequence>MPSNYRQKTTSITLKVINRRAPPTRPPTPDLSGDEGYSALEDLSDSDDEDEENVNAAEEEHLLDTANPRHAICSPRPVSSDEEDEAEEENDDDDDEDVEVDEDDGYDQDDEDDENAIEDDDDDNDLLLGGEDNVEDGDVDESASWNGITTDETDTEGDLNPPFAAIHRHIAQAERHVRFANVPDSDSDSTDTDEDHADMFPDIFVDQSALDPAIRREIDRDPDESSGSGGSFWDFHGTYDYSTADSDGEMYLARAADEDIAPMATPVAAMPIAPEVALASDVVTPTRAVDLPVDLDGYETDGDTTEEDIPEPIIRRKSRRPDPVDEESDSDCTPVKSKKGKPRVGRFNLDKSDKKPIAVLNPITKKMMIFTPHKHRQLDLSPEQFNFSFFSHNEMSSPGVTNSSTLMLNAMFSSNTFGDFVNGQGMNDVDALLQSALMSEANTIDSSLDSDLGLEGDEGEKALDINDFITFAAGGVSDSELDEGWHGDVGSTPGGPGTTSDVEMLSHLSSATVGAFRQNQITQQLILSNKASQDSLAFSGPFNDTALRGLKSDRLATGAIPLTPVRRQRKNSTYEPPTSPLETISQKRKASGEHEVGHKRHRSISDVALLQV</sequence>
<dbReference type="GeneID" id="27718189"/>
<feature type="compositionally biased region" description="Acidic residues" evidence="1">
    <location>
        <begin position="80"/>
        <end position="125"/>
    </location>
</feature>